<proteinExistence type="predicted"/>
<evidence type="ECO:0000313" key="3">
    <source>
        <dbReference type="EnsemblMetazoa" id="XP_016985959.1"/>
    </source>
</evidence>
<gene>
    <name evidence="5" type="primary">LOC108049329</name>
    <name evidence="3" type="synonym">108049329</name>
</gene>
<feature type="compositionally biased region" description="Low complexity" evidence="1">
    <location>
        <begin position="45"/>
        <end position="86"/>
    </location>
</feature>
<feature type="region of interest" description="Disordered" evidence="1">
    <location>
        <begin position="36"/>
        <end position="86"/>
    </location>
</feature>
<dbReference type="AlphaFoldDB" id="A0A6P4FA46"/>
<reference evidence="4" key="1">
    <citation type="journal article" date="2021" name="Elife">
        <title>Highly contiguous assemblies of 101 drosophilid genomes.</title>
        <authorList>
            <person name="Kim B.Y."/>
            <person name="Wang J.R."/>
            <person name="Miller D.E."/>
            <person name="Barmina O."/>
            <person name="Delaney E."/>
            <person name="Thompson A."/>
            <person name="Comeault A.A."/>
            <person name="Peede D."/>
            <person name="D'Agostino E.R."/>
            <person name="Pelaez J."/>
            <person name="Aguilar J.M."/>
            <person name="Haji D."/>
            <person name="Matsunaga T."/>
            <person name="Armstrong E.E."/>
            <person name="Zych M."/>
            <person name="Ogawa Y."/>
            <person name="Stamenkovic-Radak M."/>
            <person name="Jelic M."/>
            <person name="Veselinovic M.S."/>
            <person name="Tanaskovic M."/>
            <person name="Eric P."/>
            <person name="Gao J.J."/>
            <person name="Katoh T.K."/>
            <person name="Toda M.J."/>
            <person name="Watabe H."/>
            <person name="Watada M."/>
            <person name="Davis J.S."/>
            <person name="Moyle L.C."/>
            <person name="Manoli G."/>
            <person name="Bertolini E."/>
            <person name="Kostal V."/>
            <person name="Hawley R.S."/>
            <person name="Takahashi A."/>
            <person name="Jones C.D."/>
            <person name="Price D.K."/>
            <person name="Whiteman N."/>
            <person name="Kopp A."/>
            <person name="Matute D.R."/>
            <person name="Petrov D.A."/>
        </authorList>
    </citation>
    <scope>NUCLEOTIDE SEQUENCE [LARGE SCALE GENOMIC DNA]</scope>
</reference>
<evidence type="ECO:0000256" key="1">
    <source>
        <dbReference type="SAM" id="MobiDB-lite"/>
    </source>
</evidence>
<dbReference type="Proteomes" id="UP001652680">
    <property type="component" value="Unassembled WGS sequence"/>
</dbReference>
<keyword evidence="4" id="KW-1185">Reference proteome</keyword>
<dbReference type="EnsemblMetazoa" id="XM_017130470.1">
    <property type="protein sequence ID" value="XP_016985959.1"/>
    <property type="gene ID" value="LOC108049329"/>
</dbReference>
<evidence type="ECO:0000313" key="4">
    <source>
        <dbReference type="Proteomes" id="UP001652680"/>
    </source>
</evidence>
<evidence type="ECO:0000256" key="2">
    <source>
        <dbReference type="SAM" id="SignalP"/>
    </source>
</evidence>
<organism evidence="5">
    <name type="scientific">Drosophila rhopaloa</name>
    <name type="common">Fruit fly</name>
    <dbReference type="NCBI Taxonomy" id="1041015"/>
    <lineage>
        <taxon>Eukaryota</taxon>
        <taxon>Metazoa</taxon>
        <taxon>Ecdysozoa</taxon>
        <taxon>Arthropoda</taxon>
        <taxon>Hexapoda</taxon>
        <taxon>Insecta</taxon>
        <taxon>Pterygota</taxon>
        <taxon>Neoptera</taxon>
        <taxon>Endopterygota</taxon>
        <taxon>Diptera</taxon>
        <taxon>Brachycera</taxon>
        <taxon>Muscomorpha</taxon>
        <taxon>Ephydroidea</taxon>
        <taxon>Drosophilidae</taxon>
        <taxon>Drosophila</taxon>
        <taxon>Sophophora</taxon>
    </lineage>
</organism>
<protein>
    <submittedName>
        <fullName evidence="5">Uncharacterized protein LOC108049329</fullName>
    </submittedName>
</protein>
<sequence>MEGQRVAVVAFAVVLAGLCVLSGLKAAPVECNNGSGTQISADGLQSQTQTGPGCQTQTSEDGTQSQSQIQSGNGYQSQSQCSGSSCGQFSPLPPLFTLEPLKPFTLTPLKPITWQPWGTFGSNQVQNQNQVQIQTE</sequence>
<reference evidence="5" key="2">
    <citation type="submission" date="2025-04" db="UniProtKB">
        <authorList>
            <consortium name="RefSeq"/>
        </authorList>
    </citation>
    <scope>IDENTIFICATION</scope>
</reference>
<keyword evidence="2" id="KW-0732">Signal</keyword>
<dbReference type="GeneID" id="108049329"/>
<feature type="signal peptide" evidence="2">
    <location>
        <begin position="1"/>
        <end position="26"/>
    </location>
</feature>
<dbReference type="RefSeq" id="XP_016985959.1">
    <property type="nucleotide sequence ID" value="XM_017130470.1"/>
</dbReference>
<feature type="chain" id="PRO_5028279239" evidence="2">
    <location>
        <begin position="27"/>
        <end position="136"/>
    </location>
</feature>
<name>A0A6P4FA46_DRORH</name>
<evidence type="ECO:0000313" key="5">
    <source>
        <dbReference type="RefSeq" id="XP_016985959.1"/>
    </source>
</evidence>
<reference evidence="3" key="3">
    <citation type="submission" date="2025-05" db="UniProtKB">
        <authorList>
            <consortium name="EnsemblMetazoa"/>
        </authorList>
    </citation>
    <scope>IDENTIFICATION</scope>
</reference>
<accession>A0A6P4FA46</accession>